<dbReference type="RefSeq" id="WP_015233820.1">
    <property type="nucleotide sequence ID" value="NZ_FORO01000031.1"/>
</dbReference>
<dbReference type="SUPFAM" id="SSF53756">
    <property type="entry name" value="UDP-Glycosyltransferase/glycogen phosphorylase"/>
    <property type="match status" value="1"/>
</dbReference>
<dbReference type="EMBL" id="FORO01000031">
    <property type="protein sequence ID" value="SFJ45918.1"/>
    <property type="molecule type" value="Genomic_DNA"/>
</dbReference>
<feature type="compositionally biased region" description="Basic and acidic residues" evidence="1">
    <location>
        <begin position="17"/>
        <end position="26"/>
    </location>
</feature>
<dbReference type="InterPro" id="IPR001830">
    <property type="entry name" value="Glyco_trans_20"/>
</dbReference>
<dbReference type="PANTHER" id="PTHR10788">
    <property type="entry name" value="TREHALOSE-6-PHOSPHATE SYNTHASE"/>
    <property type="match status" value="1"/>
</dbReference>
<accession>A0A1I3RI12</accession>
<dbReference type="OMA" id="NRTIWPL"/>
<sequence length="533" mass="60061">MPVTDERSSTGRQSVRVNEDDERRRGDAVCPGSLIVVSNRQPYRHEYEDGSETDRSITVDEPTGGLTAGLDPVVQQASGTWVAWGDGDADFDVANENGCVTVPPAEGAYTLRRIDLCDEAVDSYYYGFSNRVLWPLCHGFPTLIDDRTNDFEWYRTVNERFANAVGDHATDDAVVWLQDYHFALAPRMIRESIPADATVAQFWHVPWPAPSTFQHCPAGGRILEGLLGNDLLGFHVDQYADRFLDCVNRFLPAATVDKNRRTVRDGGERTRVVATPMGIDAETHARDAESADEEMFDALCSEHGLPDLDETVIGLGVDRLDYTKGIPERLAALERFFERHPDWRGEFTFVQKATPSRTEIPAYERHGELVRSEVERINSRFESGGWQPVVYTDEYLEEAELCSLYRNADVMIVSPLVDGMNLVAQEFVAASVDDAGDVLLLSDRVGAHELLGSHAVSIDPTDVDDFADRIAHALAMPAYERRRRLDVLRERVFDADLDRWMQTQFDWIRRVHQDPRSRGPDVDPDSSERTRPV</sequence>
<dbReference type="Gene3D" id="3.40.50.2000">
    <property type="entry name" value="Glycogen Phosphorylase B"/>
    <property type="match status" value="2"/>
</dbReference>
<evidence type="ECO:0000313" key="2">
    <source>
        <dbReference type="EMBL" id="SFJ45918.1"/>
    </source>
</evidence>
<dbReference type="PANTHER" id="PTHR10788:SF106">
    <property type="entry name" value="BCDNA.GH08860"/>
    <property type="match status" value="1"/>
</dbReference>
<protein>
    <submittedName>
        <fullName evidence="2">Trehalose 6-phosphate synthase</fullName>
    </submittedName>
</protein>
<feature type="region of interest" description="Disordered" evidence="1">
    <location>
        <begin position="513"/>
        <end position="533"/>
    </location>
</feature>
<evidence type="ECO:0000313" key="3">
    <source>
        <dbReference type="Proteomes" id="UP000182829"/>
    </source>
</evidence>
<dbReference type="GeneID" id="14209293"/>
<evidence type="ECO:0000256" key="1">
    <source>
        <dbReference type="SAM" id="MobiDB-lite"/>
    </source>
</evidence>
<dbReference type="Pfam" id="PF00982">
    <property type="entry name" value="Glyco_transf_20"/>
    <property type="match status" value="1"/>
</dbReference>
<dbReference type="AlphaFoldDB" id="A0A1I3RI12"/>
<proteinExistence type="predicted"/>
<dbReference type="GO" id="GO:0005992">
    <property type="term" value="P:trehalose biosynthetic process"/>
    <property type="evidence" value="ECO:0007669"/>
    <property type="project" value="InterPro"/>
</dbReference>
<organism evidence="2 3">
    <name type="scientific">Natronobacterium gregoryi</name>
    <dbReference type="NCBI Taxonomy" id="44930"/>
    <lineage>
        <taxon>Archaea</taxon>
        <taxon>Methanobacteriati</taxon>
        <taxon>Methanobacteriota</taxon>
        <taxon>Stenosarchaea group</taxon>
        <taxon>Halobacteria</taxon>
        <taxon>Halobacteriales</taxon>
        <taxon>Natrialbaceae</taxon>
        <taxon>Natronobacterium</taxon>
    </lineage>
</organism>
<dbReference type="CDD" id="cd03788">
    <property type="entry name" value="GT20_TPS"/>
    <property type="match status" value="1"/>
</dbReference>
<reference evidence="2 3" key="1">
    <citation type="submission" date="2016-10" db="EMBL/GenBank/DDBJ databases">
        <authorList>
            <person name="de Groot N.N."/>
        </authorList>
    </citation>
    <scope>NUCLEOTIDE SEQUENCE [LARGE SCALE GENOMIC DNA]</scope>
    <source>
        <strain evidence="2 3">SP2</strain>
    </source>
</reference>
<gene>
    <name evidence="2" type="ORF">SAMN05443661_13118</name>
</gene>
<feature type="region of interest" description="Disordered" evidence="1">
    <location>
        <begin position="1"/>
        <end position="26"/>
    </location>
</feature>
<dbReference type="GO" id="GO:0003825">
    <property type="term" value="F:alpha,alpha-trehalose-phosphate synthase (UDP-forming) activity"/>
    <property type="evidence" value="ECO:0007669"/>
    <property type="project" value="TreeGrafter"/>
</dbReference>
<name>A0A1I3RI12_9EURY</name>
<dbReference type="Proteomes" id="UP000182829">
    <property type="component" value="Unassembled WGS sequence"/>
</dbReference>
<dbReference type="OrthoDB" id="79955at2157"/>